<dbReference type="EMBL" id="ML211073">
    <property type="protein sequence ID" value="TFK89542.1"/>
    <property type="molecule type" value="Genomic_DNA"/>
</dbReference>
<dbReference type="AlphaFoldDB" id="A0A5C3PJN6"/>
<dbReference type="PANTHER" id="PTHR10622:SF10">
    <property type="entry name" value="HET DOMAIN-CONTAINING PROTEIN"/>
    <property type="match status" value="1"/>
</dbReference>
<protein>
    <submittedName>
        <fullName evidence="3">HET-domain-containing protein</fullName>
    </submittedName>
</protein>
<dbReference type="PANTHER" id="PTHR10622">
    <property type="entry name" value="HET DOMAIN-CONTAINING PROTEIN"/>
    <property type="match status" value="1"/>
</dbReference>
<gene>
    <name evidence="3" type="ORF">K466DRAFT_584533</name>
</gene>
<reference evidence="3 4" key="1">
    <citation type="journal article" date="2019" name="Nat. Ecol. Evol.">
        <title>Megaphylogeny resolves global patterns of mushroom evolution.</title>
        <authorList>
            <person name="Varga T."/>
            <person name="Krizsan K."/>
            <person name="Foldi C."/>
            <person name="Dima B."/>
            <person name="Sanchez-Garcia M."/>
            <person name="Sanchez-Ramirez S."/>
            <person name="Szollosi G.J."/>
            <person name="Szarkandi J.G."/>
            <person name="Papp V."/>
            <person name="Albert L."/>
            <person name="Andreopoulos W."/>
            <person name="Angelini C."/>
            <person name="Antonin V."/>
            <person name="Barry K.W."/>
            <person name="Bougher N.L."/>
            <person name="Buchanan P."/>
            <person name="Buyck B."/>
            <person name="Bense V."/>
            <person name="Catcheside P."/>
            <person name="Chovatia M."/>
            <person name="Cooper J."/>
            <person name="Damon W."/>
            <person name="Desjardin D."/>
            <person name="Finy P."/>
            <person name="Geml J."/>
            <person name="Haridas S."/>
            <person name="Hughes K."/>
            <person name="Justo A."/>
            <person name="Karasinski D."/>
            <person name="Kautmanova I."/>
            <person name="Kiss B."/>
            <person name="Kocsube S."/>
            <person name="Kotiranta H."/>
            <person name="LaButti K.M."/>
            <person name="Lechner B.E."/>
            <person name="Liimatainen K."/>
            <person name="Lipzen A."/>
            <person name="Lukacs Z."/>
            <person name="Mihaltcheva S."/>
            <person name="Morgado L.N."/>
            <person name="Niskanen T."/>
            <person name="Noordeloos M.E."/>
            <person name="Ohm R.A."/>
            <person name="Ortiz-Santana B."/>
            <person name="Ovrebo C."/>
            <person name="Racz N."/>
            <person name="Riley R."/>
            <person name="Savchenko A."/>
            <person name="Shiryaev A."/>
            <person name="Soop K."/>
            <person name="Spirin V."/>
            <person name="Szebenyi C."/>
            <person name="Tomsovsky M."/>
            <person name="Tulloss R.E."/>
            <person name="Uehling J."/>
            <person name="Grigoriev I.V."/>
            <person name="Vagvolgyi C."/>
            <person name="Papp T."/>
            <person name="Martin F.M."/>
            <person name="Miettinen O."/>
            <person name="Hibbett D.S."/>
            <person name="Nagy L.G."/>
        </authorList>
    </citation>
    <scope>NUCLEOTIDE SEQUENCE [LARGE SCALE GENOMIC DNA]</scope>
    <source>
        <strain evidence="3 4">HHB13444</strain>
    </source>
</reference>
<evidence type="ECO:0000313" key="4">
    <source>
        <dbReference type="Proteomes" id="UP000308197"/>
    </source>
</evidence>
<keyword evidence="4" id="KW-1185">Reference proteome</keyword>
<dbReference type="InterPro" id="IPR010730">
    <property type="entry name" value="HET"/>
</dbReference>
<dbReference type="Pfam" id="PF26640">
    <property type="entry name" value="DUF8212"/>
    <property type="match status" value="1"/>
</dbReference>
<accession>A0A5C3PJN6</accession>
<feature type="domain" description="DUF8212" evidence="2">
    <location>
        <begin position="240"/>
        <end position="353"/>
    </location>
</feature>
<evidence type="ECO:0000259" key="1">
    <source>
        <dbReference type="Pfam" id="PF06985"/>
    </source>
</evidence>
<dbReference type="InParanoid" id="A0A5C3PJN6"/>
<dbReference type="InterPro" id="IPR058525">
    <property type="entry name" value="DUF8212"/>
</dbReference>
<dbReference type="Pfam" id="PF06985">
    <property type="entry name" value="HET"/>
    <property type="match status" value="1"/>
</dbReference>
<proteinExistence type="predicted"/>
<evidence type="ECO:0000313" key="3">
    <source>
        <dbReference type="EMBL" id="TFK89542.1"/>
    </source>
</evidence>
<feature type="domain" description="Heterokaryon incompatibility" evidence="1">
    <location>
        <begin position="24"/>
        <end position="123"/>
    </location>
</feature>
<organism evidence="3 4">
    <name type="scientific">Polyporus arcularius HHB13444</name>
    <dbReference type="NCBI Taxonomy" id="1314778"/>
    <lineage>
        <taxon>Eukaryota</taxon>
        <taxon>Fungi</taxon>
        <taxon>Dikarya</taxon>
        <taxon>Basidiomycota</taxon>
        <taxon>Agaricomycotina</taxon>
        <taxon>Agaricomycetes</taxon>
        <taxon>Polyporales</taxon>
        <taxon>Polyporaceae</taxon>
        <taxon>Polyporus</taxon>
    </lineage>
</organism>
<name>A0A5C3PJN6_9APHY</name>
<sequence length="703" mass="79885">MWLLSTDRAELHYYVSPEEVPDGYAILSHVWGKDEHTFQEIQALRARCEGANPEAGTPRDLLEPSDKIRRCCEVAQSHGYRWVWIDTCCIDKTSSAELSEAINSMFRWYALAKICYAYLKDVSDFPVANQTRRTGSMGASIWLKRGWTLQELLAPAFVVFVSADWGVLGTKADFAELLEELTGIPFQVLTLQRPISDFSVAQRMSWAANRDTTRVEDRAYCLMGIFGVTMPPLYGEGGMAFQRLQEEIMKNYDDSTLFAWSTKPFAIWPMQLRKIDEETLADIGLHCRLQDHERSYPYLCAPNPSMEFYNITMSFAVYQATSHAELADTSLRPTFTLTPYAARAHIPVVDIDEWKCTLILMPWVHEDTGWNVGLLFTPCTRSSDVSRPLHCVSVDRMAYWVIEDGQLTCLGRKRPAAIRWIHVDVLHRLPIAARVDPRSSLHHPPLTLDTALRAPFRFNALDKWRFLQYGWLYMSSPSTLDRRDSPAIPQWDGTPPALVAFSDHQGVQFTIRFGRCEEPVHNASGSSTDSGDGRTAPAVGALWSDMQVAASEAELATRPHDCARDHVDRWTLRTRMFPAGETRFMGYRQLRVAFTPCPLNRDTLVVHIVPRRHPDTPSSDRTSYRALYDELYLVQTLLFYWGTGDVAAKGDGVAGMIDELTHEVEAMKPDLPYGVDAERCWLVERSRAVLEQCRKMVEDMKGS</sequence>
<evidence type="ECO:0000259" key="2">
    <source>
        <dbReference type="Pfam" id="PF26640"/>
    </source>
</evidence>
<dbReference type="Proteomes" id="UP000308197">
    <property type="component" value="Unassembled WGS sequence"/>
</dbReference>
<dbReference type="STRING" id="1314778.A0A5C3PJN6"/>